<gene>
    <name evidence="1" type="ORF">XJ44_04885</name>
</gene>
<dbReference type="Proteomes" id="UP000242616">
    <property type="component" value="Unassembled WGS sequence"/>
</dbReference>
<dbReference type="RefSeq" id="WP_077198267.1">
    <property type="nucleotide sequence ID" value="NZ_LBFC01000018.1"/>
</dbReference>
<evidence type="ECO:0000313" key="1">
    <source>
        <dbReference type="EMBL" id="ONN27128.1"/>
    </source>
</evidence>
<dbReference type="SUPFAM" id="SSF48208">
    <property type="entry name" value="Six-hairpin glycosidases"/>
    <property type="match status" value="1"/>
</dbReference>
<dbReference type="EMBL" id="LBFC01000018">
    <property type="protein sequence ID" value="ONN27128.1"/>
    <property type="molecule type" value="Genomic_DNA"/>
</dbReference>
<reference evidence="1 2" key="1">
    <citation type="submission" date="2015-06" db="EMBL/GenBank/DDBJ databases">
        <title>Genome sequencing of Thermotogales isolates from hydrothermal vents.</title>
        <authorList>
            <person name="Haverkamp T.H."/>
            <person name="Kublanov I.V."/>
            <person name="Nesbo C.L."/>
        </authorList>
    </citation>
    <scope>NUCLEOTIDE SEQUENCE [LARGE SCALE GENOMIC DNA]</scope>
    <source>
        <strain evidence="2">ik275mar</strain>
    </source>
</reference>
<sequence length="368" mass="44042">MKRNKMLDFVITNLEKLNENEPVLGKDEYFKSEKLEYPEVYAMIVLSYYYLFKKEKDNKWKKKAEKFIDRLISLSIKEDNTICWGLPYDWGVTEKNDGFLITTVFSLRALAKWNSEFSYKYSDVIEKAINWIFGLLYYDENIKENAFYYSPKLKENIYNATSLACGILLESGQYLWKRQKENLISVVMGLIKVQNKKGFWKYSINNPTVDLLHQSYTCEGLLLSASRLKRDLKEKVLKSAIKGVEFMDKYMFNSYIETYFFRLFDNVEFNVKLKHLLFRIFFKKKFRLSRAWSFGAFLRVHTLLEAFGITLPIKLEEILKTIESQLFQNGDFRYNKLDDSVYIRQQAHVWYSLVNYLYFRDMEENMCL</sequence>
<protein>
    <submittedName>
        <fullName evidence="1">Uncharacterized protein</fullName>
    </submittedName>
</protein>
<comment type="caution">
    <text evidence="1">The sequence shown here is derived from an EMBL/GenBank/DDBJ whole genome shotgun (WGS) entry which is preliminary data.</text>
</comment>
<proteinExistence type="predicted"/>
<evidence type="ECO:0000313" key="2">
    <source>
        <dbReference type="Proteomes" id="UP000242616"/>
    </source>
</evidence>
<dbReference type="InterPro" id="IPR008928">
    <property type="entry name" value="6-hairpin_glycosidase_sf"/>
</dbReference>
<organism evidence="1 2">
    <name type="scientific">Thermosipho affectus</name>
    <dbReference type="NCBI Taxonomy" id="660294"/>
    <lineage>
        <taxon>Bacteria</taxon>
        <taxon>Thermotogati</taxon>
        <taxon>Thermotogota</taxon>
        <taxon>Thermotogae</taxon>
        <taxon>Thermotogales</taxon>
        <taxon>Fervidobacteriaceae</taxon>
        <taxon>Thermosipho</taxon>
    </lineage>
</organism>
<accession>A0ABX3IIH5</accession>
<keyword evidence="2" id="KW-1185">Reference proteome</keyword>
<name>A0ABX3IIH5_9BACT</name>